<dbReference type="RefSeq" id="WP_344428224.1">
    <property type="nucleotide sequence ID" value="NZ_BAAAQK010000034.1"/>
</dbReference>
<organism evidence="5 6">
    <name type="scientific">Pseudonocardia ailaonensis</name>
    <dbReference type="NCBI Taxonomy" id="367279"/>
    <lineage>
        <taxon>Bacteria</taxon>
        <taxon>Bacillati</taxon>
        <taxon>Actinomycetota</taxon>
        <taxon>Actinomycetes</taxon>
        <taxon>Pseudonocardiales</taxon>
        <taxon>Pseudonocardiaceae</taxon>
        <taxon>Pseudonocardia</taxon>
    </lineage>
</organism>
<evidence type="ECO:0000313" key="6">
    <source>
        <dbReference type="Proteomes" id="UP001500449"/>
    </source>
</evidence>
<keyword evidence="2" id="KW-0547">Nucleotide-binding</keyword>
<dbReference type="PANTHER" id="PTHR21060:SF15">
    <property type="entry name" value="ACETATE KINASE-RELATED"/>
    <property type="match status" value="1"/>
</dbReference>
<evidence type="ECO:0000256" key="1">
    <source>
        <dbReference type="ARBA" id="ARBA00022679"/>
    </source>
</evidence>
<keyword evidence="4" id="KW-0067">ATP-binding</keyword>
<proteinExistence type="predicted"/>
<keyword evidence="3" id="KW-0418">Kinase</keyword>
<evidence type="ECO:0000256" key="3">
    <source>
        <dbReference type="ARBA" id="ARBA00022777"/>
    </source>
</evidence>
<dbReference type="InterPro" id="IPR043129">
    <property type="entry name" value="ATPase_NBD"/>
</dbReference>
<dbReference type="EMBL" id="BAAAQK010000034">
    <property type="protein sequence ID" value="GAA1881069.1"/>
    <property type="molecule type" value="Genomic_DNA"/>
</dbReference>
<sequence length="121" mass="13190">MRRRCLIRGRILAQGPIREWPTPDVVGHRVVHGGTRFADPVVVDDDVRQGLDELSVAEILPDVLAVACVDTAFHRTLPETVATCAVPREWRERNAIRPYGFHGLALLGAPHRSPSGPGDGG</sequence>
<name>A0ABN2NQ04_9PSEU</name>
<evidence type="ECO:0000256" key="2">
    <source>
        <dbReference type="ARBA" id="ARBA00022741"/>
    </source>
</evidence>
<evidence type="ECO:0000256" key="4">
    <source>
        <dbReference type="ARBA" id="ARBA00022840"/>
    </source>
</evidence>
<evidence type="ECO:0000313" key="5">
    <source>
        <dbReference type="EMBL" id="GAA1881069.1"/>
    </source>
</evidence>
<reference evidence="5 6" key="1">
    <citation type="journal article" date="2019" name="Int. J. Syst. Evol. Microbiol.">
        <title>The Global Catalogue of Microorganisms (GCM) 10K type strain sequencing project: providing services to taxonomists for standard genome sequencing and annotation.</title>
        <authorList>
            <consortium name="The Broad Institute Genomics Platform"/>
            <consortium name="The Broad Institute Genome Sequencing Center for Infectious Disease"/>
            <person name="Wu L."/>
            <person name="Ma J."/>
        </authorList>
    </citation>
    <scope>NUCLEOTIDE SEQUENCE [LARGE SCALE GENOMIC DNA]</scope>
    <source>
        <strain evidence="5 6">JCM 16009</strain>
    </source>
</reference>
<comment type="caution">
    <text evidence="5">The sequence shown here is derived from an EMBL/GenBank/DDBJ whole genome shotgun (WGS) entry which is preliminary data.</text>
</comment>
<dbReference type="SUPFAM" id="SSF53067">
    <property type="entry name" value="Actin-like ATPase domain"/>
    <property type="match status" value="1"/>
</dbReference>
<keyword evidence="1" id="KW-0808">Transferase</keyword>
<dbReference type="Pfam" id="PF00871">
    <property type="entry name" value="Acetate_kinase"/>
    <property type="match status" value="1"/>
</dbReference>
<protein>
    <submittedName>
        <fullName evidence="5">Uncharacterized protein</fullName>
    </submittedName>
</protein>
<keyword evidence="6" id="KW-1185">Reference proteome</keyword>
<dbReference type="InterPro" id="IPR000890">
    <property type="entry name" value="Aliphatic_acid_kin_short-chain"/>
</dbReference>
<dbReference type="PANTHER" id="PTHR21060">
    <property type="entry name" value="ACETATE KINASE"/>
    <property type="match status" value="1"/>
</dbReference>
<dbReference type="Gene3D" id="3.30.420.40">
    <property type="match status" value="2"/>
</dbReference>
<gene>
    <name evidence="5" type="ORF">GCM10009836_72920</name>
</gene>
<dbReference type="Proteomes" id="UP001500449">
    <property type="component" value="Unassembled WGS sequence"/>
</dbReference>
<accession>A0ABN2NQ04</accession>